<protein>
    <submittedName>
        <fullName evidence="3">Uncharacterized protein</fullName>
    </submittedName>
</protein>
<organism evidence="3 4">
    <name type="scientific">Dendrothele bispora (strain CBS 962.96)</name>
    <dbReference type="NCBI Taxonomy" id="1314807"/>
    <lineage>
        <taxon>Eukaryota</taxon>
        <taxon>Fungi</taxon>
        <taxon>Dikarya</taxon>
        <taxon>Basidiomycota</taxon>
        <taxon>Agaricomycotina</taxon>
        <taxon>Agaricomycetes</taxon>
        <taxon>Agaricomycetidae</taxon>
        <taxon>Agaricales</taxon>
        <taxon>Agaricales incertae sedis</taxon>
        <taxon>Dendrothele</taxon>
    </lineage>
</organism>
<gene>
    <name evidence="3" type="ORF">K435DRAFT_853453</name>
</gene>
<dbReference type="Proteomes" id="UP000297245">
    <property type="component" value="Unassembled WGS sequence"/>
</dbReference>
<dbReference type="OrthoDB" id="3058101at2759"/>
<evidence type="ECO:0000256" key="2">
    <source>
        <dbReference type="SAM" id="SignalP"/>
    </source>
</evidence>
<name>A0A4S8MGG4_DENBC</name>
<dbReference type="AlphaFoldDB" id="A0A4S8MGG4"/>
<keyword evidence="4" id="KW-1185">Reference proteome</keyword>
<sequence length="509" mass="54990">MDGDYTIWLLLAFIAHLLFFPSIENKTVTVQCTALLLAHSVYTAAVYRSHCCLSSQPRQIDGADELNLAAPASGAPITQSASIPVPAVQHPLPRSQTLSGPSQINQPSPTPSLHSPAHSPRSNSAALAPEVLPVPGNVSELTHKLQSLEERDYVDQVSQIVLERVKKMRERRSPSSISNWNAAVKEAAWASLHLVLNDTENTANFRFSDAPAPPAPFVPVTAPALVTSSVPESPIAVAPSSIRSTSSLLTSARPGNCNELLPIQSMEDKYVGFDKVHGAIGQSSSVAFYDEPKNFLGDLKLLHSDQLIRKLAVVTEAQWLHTYDAWCAAHDDILLVPFGLTKRFVSVMLAVHLSWIRVIPSTFLCSLSLSMHLPLHHLLVKCSQGPAAASSSKWSKSICKVNVAVSTKPKTVQPALISSLPDDELVTAERVLKAQLGTRTAGTKCKLESSLSTSSIPRFRQGYVWSSTSSNDITPPSILSTYNAPPLPSPPKSLHIDPMIQSTLHVSPH</sequence>
<reference evidence="3 4" key="1">
    <citation type="journal article" date="2019" name="Nat. Ecol. Evol.">
        <title>Megaphylogeny resolves global patterns of mushroom evolution.</title>
        <authorList>
            <person name="Varga T."/>
            <person name="Krizsan K."/>
            <person name="Foldi C."/>
            <person name="Dima B."/>
            <person name="Sanchez-Garcia M."/>
            <person name="Sanchez-Ramirez S."/>
            <person name="Szollosi G.J."/>
            <person name="Szarkandi J.G."/>
            <person name="Papp V."/>
            <person name="Albert L."/>
            <person name="Andreopoulos W."/>
            <person name="Angelini C."/>
            <person name="Antonin V."/>
            <person name="Barry K.W."/>
            <person name="Bougher N.L."/>
            <person name="Buchanan P."/>
            <person name="Buyck B."/>
            <person name="Bense V."/>
            <person name="Catcheside P."/>
            <person name="Chovatia M."/>
            <person name="Cooper J."/>
            <person name="Damon W."/>
            <person name="Desjardin D."/>
            <person name="Finy P."/>
            <person name="Geml J."/>
            <person name="Haridas S."/>
            <person name="Hughes K."/>
            <person name="Justo A."/>
            <person name="Karasinski D."/>
            <person name="Kautmanova I."/>
            <person name="Kiss B."/>
            <person name="Kocsube S."/>
            <person name="Kotiranta H."/>
            <person name="LaButti K.M."/>
            <person name="Lechner B.E."/>
            <person name="Liimatainen K."/>
            <person name="Lipzen A."/>
            <person name="Lukacs Z."/>
            <person name="Mihaltcheva S."/>
            <person name="Morgado L.N."/>
            <person name="Niskanen T."/>
            <person name="Noordeloos M.E."/>
            <person name="Ohm R.A."/>
            <person name="Ortiz-Santana B."/>
            <person name="Ovrebo C."/>
            <person name="Racz N."/>
            <person name="Riley R."/>
            <person name="Savchenko A."/>
            <person name="Shiryaev A."/>
            <person name="Soop K."/>
            <person name="Spirin V."/>
            <person name="Szebenyi C."/>
            <person name="Tomsovsky M."/>
            <person name="Tulloss R.E."/>
            <person name="Uehling J."/>
            <person name="Grigoriev I.V."/>
            <person name="Vagvolgyi C."/>
            <person name="Papp T."/>
            <person name="Martin F.M."/>
            <person name="Miettinen O."/>
            <person name="Hibbett D.S."/>
            <person name="Nagy L.G."/>
        </authorList>
    </citation>
    <scope>NUCLEOTIDE SEQUENCE [LARGE SCALE GENOMIC DNA]</scope>
    <source>
        <strain evidence="3 4">CBS 962.96</strain>
    </source>
</reference>
<accession>A0A4S8MGG4</accession>
<keyword evidence="2" id="KW-0732">Signal</keyword>
<evidence type="ECO:0000313" key="4">
    <source>
        <dbReference type="Proteomes" id="UP000297245"/>
    </source>
</evidence>
<evidence type="ECO:0000256" key="1">
    <source>
        <dbReference type="SAM" id="MobiDB-lite"/>
    </source>
</evidence>
<feature type="compositionally biased region" description="Polar residues" evidence="1">
    <location>
        <begin position="94"/>
        <end position="113"/>
    </location>
</feature>
<proteinExistence type="predicted"/>
<dbReference type="EMBL" id="ML179085">
    <property type="protein sequence ID" value="THV01755.1"/>
    <property type="molecule type" value="Genomic_DNA"/>
</dbReference>
<feature type="signal peptide" evidence="2">
    <location>
        <begin position="1"/>
        <end position="25"/>
    </location>
</feature>
<feature type="region of interest" description="Disordered" evidence="1">
    <location>
        <begin position="90"/>
        <end position="124"/>
    </location>
</feature>
<feature type="chain" id="PRO_5020484959" evidence="2">
    <location>
        <begin position="26"/>
        <end position="509"/>
    </location>
</feature>
<evidence type="ECO:0000313" key="3">
    <source>
        <dbReference type="EMBL" id="THV01755.1"/>
    </source>
</evidence>